<keyword evidence="2" id="KW-1185">Reference proteome</keyword>
<dbReference type="Proteomes" id="UP000273811">
    <property type="component" value="Unassembled WGS sequence"/>
</dbReference>
<name>A0A443J0Z8_9BACI</name>
<evidence type="ECO:0000313" key="2">
    <source>
        <dbReference type="Proteomes" id="UP000273811"/>
    </source>
</evidence>
<proteinExistence type="predicted"/>
<reference evidence="1" key="1">
    <citation type="submission" date="2018-12" db="EMBL/GenBank/DDBJ databases">
        <authorList>
            <person name="Sun L."/>
            <person name="Chen Z."/>
        </authorList>
    </citation>
    <scope>NUCLEOTIDE SEQUENCE [LARGE SCALE GENOMIC DNA]</scope>
    <source>
        <strain evidence="1">DSM 16012</strain>
    </source>
</reference>
<evidence type="ECO:0000313" key="1">
    <source>
        <dbReference type="EMBL" id="RWR14070.1"/>
    </source>
</evidence>
<dbReference type="EMBL" id="QYTU02000003">
    <property type="protein sequence ID" value="RWR14070.1"/>
    <property type="molecule type" value="Genomic_DNA"/>
</dbReference>
<dbReference type="RefSeq" id="WP_120069520.1">
    <property type="nucleotide sequence ID" value="NZ_CP126113.1"/>
</dbReference>
<protein>
    <submittedName>
        <fullName evidence="1">Uncharacterized protein</fullName>
    </submittedName>
</protein>
<gene>
    <name evidence="1" type="ORF">D4N35_002555</name>
</gene>
<accession>A0A443J0Z8</accession>
<organism evidence="1 2">
    <name type="scientific">Siminovitchia fortis</name>
    <dbReference type="NCBI Taxonomy" id="254758"/>
    <lineage>
        <taxon>Bacteria</taxon>
        <taxon>Bacillati</taxon>
        <taxon>Bacillota</taxon>
        <taxon>Bacilli</taxon>
        <taxon>Bacillales</taxon>
        <taxon>Bacillaceae</taxon>
        <taxon>Siminovitchia</taxon>
    </lineage>
</organism>
<sequence>MSIRKEDVYKLVDQMDEDETEQAYEMLKLLLSKKGKGLYELAEADNTPLDEEELKELTDVIKEESVDWEEVKRELGL</sequence>
<comment type="caution">
    <text evidence="1">The sequence shown here is derived from an EMBL/GenBank/DDBJ whole genome shotgun (WGS) entry which is preliminary data.</text>
</comment>
<dbReference type="AlphaFoldDB" id="A0A443J0Z8"/>